<evidence type="ECO:0000256" key="1">
    <source>
        <dbReference type="SAM" id="Phobius"/>
    </source>
</evidence>
<sequence>MKKTFLQRMVSVGFLADVMEAIAFIWGEFCRQRLPLVIFVGLCLNVLVAPCVYAATGANLEPRYAYALGGLGLVTLALVVYLFDVVFRPERY</sequence>
<reference evidence="2" key="2">
    <citation type="journal article" date="2022" name="Microbiol. Resour. Announc.">
        <title>Metagenome Sequencing to Explore Phylogenomics of Terrestrial Cyanobacteria.</title>
        <authorList>
            <person name="Ward R.D."/>
            <person name="Stajich J.E."/>
            <person name="Johansen J.R."/>
            <person name="Huntemann M."/>
            <person name="Clum A."/>
            <person name="Foster B."/>
            <person name="Foster B."/>
            <person name="Roux S."/>
            <person name="Palaniappan K."/>
            <person name="Varghese N."/>
            <person name="Mukherjee S."/>
            <person name="Reddy T.B.K."/>
            <person name="Daum C."/>
            <person name="Copeland A."/>
            <person name="Chen I.A."/>
            <person name="Ivanova N.N."/>
            <person name="Kyrpides N.C."/>
            <person name="Shapiro N."/>
            <person name="Eloe-Fadrosh E.A."/>
            <person name="Pietrasiak N."/>
        </authorList>
    </citation>
    <scope>NUCLEOTIDE SEQUENCE</scope>
    <source>
        <strain evidence="2">GSE-NOS-MK-12-04C</strain>
    </source>
</reference>
<accession>A0A951QQA6</accession>
<feature type="transmembrane region" description="Helical" evidence="1">
    <location>
        <begin position="64"/>
        <end position="87"/>
    </location>
</feature>
<name>A0A951QQA6_9CYAN</name>
<gene>
    <name evidence="2" type="ORF">KME60_22630</name>
</gene>
<proteinExistence type="predicted"/>
<reference evidence="2" key="1">
    <citation type="submission" date="2021-05" db="EMBL/GenBank/DDBJ databases">
        <authorList>
            <person name="Pietrasiak N."/>
            <person name="Ward R."/>
            <person name="Stajich J.E."/>
            <person name="Kurbessoian T."/>
        </authorList>
    </citation>
    <scope>NUCLEOTIDE SEQUENCE</scope>
    <source>
        <strain evidence="2">GSE-NOS-MK-12-04C</strain>
    </source>
</reference>
<evidence type="ECO:0000313" key="3">
    <source>
        <dbReference type="Proteomes" id="UP000729701"/>
    </source>
</evidence>
<dbReference type="GO" id="GO:0008556">
    <property type="term" value="F:P-type potassium transmembrane transporter activity"/>
    <property type="evidence" value="ECO:0007669"/>
    <property type="project" value="InterPro"/>
</dbReference>
<dbReference type="Proteomes" id="UP000729701">
    <property type="component" value="Unassembled WGS sequence"/>
</dbReference>
<feature type="transmembrane region" description="Helical" evidence="1">
    <location>
        <begin position="6"/>
        <end position="27"/>
    </location>
</feature>
<organism evidence="2 3">
    <name type="scientific">Cyanomargarita calcarea GSE-NOS-MK-12-04C</name>
    <dbReference type="NCBI Taxonomy" id="2839659"/>
    <lineage>
        <taxon>Bacteria</taxon>
        <taxon>Bacillati</taxon>
        <taxon>Cyanobacteriota</taxon>
        <taxon>Cyanophyceae</taxon>
        <taxon>Nostocales</taxon>
        <taxon>Cyanomargaritaceae</taxon>
        <taxon>Cyanomargarita</taxon>
    </lineage>
</organism>
<protein>
    <submittedName>
        <fullName evidence="2">Potassium-transporting ATPase subunit F</fullName>
    </submittedName>
</protein>
<dbReference type="GO" id="GO:0005886">
    <property type="term" value="C:plasma membrane"/>
    <property type="evidence" value="ECO:0007669"/>
    <property type="project" value="InterPro"/>
</dbReference>
<dbReference type="EMBL" id="JAHHGZ010000027">
    <property type="protein sequence ID" value="MBW4670127.1"/>
    <property type="molecule type" value="Genomic_DNA"/>
</dbReference>
<comment type="caution">
    <text evidence="2">The sequence shown here is derived from an EMBL/GenBank/DDBJ whole genome shotgun (WGS) entry which is preliminary data.</text>
</comment>
<keyword evidence="1" id="KW-0812">Transmembrane</keyword>
<dbReference type="InterPro" id="IPR011726">
    <property type="entry name" value="KdpF"/>
</dbReference>
<dbReference type="AlphaFoldDB" id="A0A951QQA6"/>
<keyword evidence="1" id="KW-1133">Transmembrane helix</keyword>
<keyword evidence="1" id="KW-0472">Membrane</keyword>
<dbReference type="Pfam" id="PF09604">
    <property type="entry name" value="Potass_KdpF"/>
    <property type="match status" value="1"/>
</dbReference>
<feature type="transmembrane region" description="Helical" evidence="1">
    <location>
        <begin position="34"/>
        <end position="58"/>
    </location>
</feature>
<evidence type="ECO:0000313" key="2">
    <source>
        <dbReference type="EMBL" id="MBW4670127.1"/>
    </source>
</evidence>